<name>A0A4U4R6N8_ENTFL</name>
<proteinExistence type="predicted"/>
<evidence type="ECO:0000313" key="2">
    <source>
        <dbReference type="Proteomes" id="UP000305511"/>
    </source>
</evidence>
<dbReference type="Proteomes" id="UP000305511">
    <property type="component" value="Unassembled WGS sequence"/>
</dbReference>
<accession>A0A4U4R6N8</accession>
<protein>
    <submittedName>
        <fullName evidence="1">Uncharacterized protein</fullName>
    </submittedName>
</protein>
<gene>
    <name evidence="1" type="ORF">EY666_19430</name>
</gene>
<dbReference type="AlphaFoldDB" id="A0A4U4R6N8"/>
<comment type="caution">
    <text evidence="1">The sequence shown here is derived from an EMBL/GenBank/DDBJ whole genome shotgun (WGS) entry which is preliminary data.</text>
</comment>
<reference evidence="1 2" key="1">
    <citation type="submission" date="2019-02" db="EMBL/GenBank/DDBJ databases">
        <title>Bacteria dissemination in different level of health care in South Africa: the effectiveness of infections prevention and control.</title>
        <authorList>
            <person name="Shobo C."/>
            <person name="Amoako D.G."/>
            <person name="Allam M."/>
            <person name="Ismail A."/>
            <person name="Bester L.A."/>
            <person name="Essack S.Y."/>
        </authorList>
    </citation>
    <scope>NUCLEOTIDE SEQUENCE [LARGE SCALE GENOMIC DNA]</scope>
    <source>
        <strain evidence="1 2">2SIL2</strain>
    </source>
</reference>
<evidence type="ECO:0000313" key="1">
    <source>
        <dbReference type="EMBL" id="TKK57883.1"/>
    </source>
</evidence>
<dbReference type="RefSeq" id="WP_010707954.1">
    <property type="nucleotide sequence ID" value="NZ_CABGIS010000021.1"/>
</dbReference>
<dbReference type="EMBL" id="SIYF01000740">
    <property type="protein sequence ID" value="TKK57883.1"/>
    <property type="molecule type" value="Genomic_DNA"/>
</dbReference>
<organism evidence="1 2">
    <name type="scientific">Enterococcus faecalis</name>
    <name type="common">Streptococcus faecalis</name>
    <dbReference type="NCBI Taxonomy" id="1351"/>
    <lineage>
        <taxon>Bacteria</taxon>
        <taxon>Bacillati</taxon>
        <taxon>Bacillota</taxon>
        <taxon>Bacilli</taxon>
        <taxon>Lactobacillales</taxon>
        <taxon>Enterococcaceae</taxon>
        <taxon>Enterococcus</taxon>
    </lineage>
</organism>
<sequence length="213" mass="24661">MKKRAIVFLLFGTFVGWLVREETVSAATFESMKEHVEAGEGSIYNPISNEVMGQERSLEYIEFIEEATEESVNQEVLEEVQIKAFNETKSTNPETMEALEVPKVSNLVRGMSPPHNKRPIYLDNFPTPYQSSPFSGSGWRFSGQRFSFHNVRRNPYFGVRAYRDTFTFFDGMYNRFVPISNNFVYYSSSFRGSPLIGYFATWNPINGSRYFIY</sequence>